<gene>
    <name evidence="1" type="ORF">BWR18_10290</name>
</gene>
<sequence>MPVKHQPAIYCFSKSGHSRRVAGALAHHTGADIISVEVDRYRVPFLWIARAIWDVRRKTAPPLLTGNIVPAQRPWIVAAGPVWADEPAAPLRSVLVALAKLEVPVGVLLSCGRSKEQTNCFTTCETVLGRSLAARVSIPNEIENTANMNDRLNDFGSALGKHKVIDVA</sequence>
<dbReference type="Gene3D" id="3.40.50.360">
    <property type="match status" value="1"/>
</dbReference>
<dbReference type="KEGG" id="tom:BWR18_10290"/>
<dbReference type="STRING" id="299262.BWR18_10290"/>
<proteinExistence type="predicted"/>
<dbReference type="InterPro" id="IPR029039">
    <property type="entry name" value="Flavoprotein-like_sf"/>
</dbReference>
<reference evidence="1 2" key="1">
    <citation type="submission" date="2017-01" db="EMBL/GenBank/DDBJ databases">
        <title>Complete genome of Tateyamaria omphalii DOK1-4 isolated from seawater in Dokdo.</title>
        <authorList>
            <person name="Kim J.H."/>
            <person name="Chi W.-J."/>
        </authorList>
    </citation>
    <scope>NUCLEOTIDE SEQUENCE [LARGE SCALE GENOMIC DNA]</scope>
    <source>
        <strain evidence="1 2">DOK1-4</strain>
    </source>
</reference>
<organism evidence="1 2">
    <name type="scientific">Tateyamaria omphalii</name>
    <dbReference type="NCBI Taxonomy" id="299262"/>
    <lineage>
        <taxon>Bacteria</taxon>
        <taxon>Pseudomonadati</taxon>
        <taxon>Pseudomonadota</taxon>
        <taxon>Alphaproteobacteria</taxon>
        <taxon>Rhodobacterales</taxon>
        <taxon>Roseobacteraceae</taxon>
        <taxon>Tateyamaria</taxon>
    </lineage>
</organism>
<dbReference type="Proteomes" id="UP000186336">
    <property type="component" value="Chromosome"/>
</dbReference>
<keyword evidence="2" id="KW-1185">Reference proteome</keyword>
<accession>A0A1P8MVE7</accession>
<evidence type="ECO:0008006" key="3">
    <source>
        <dbReference type="Google" id="ProtNLM"/>
    </source>
</evidence>
<name>A0A1P8MVE7_9RHOB</name>
<evidence type="ECO:0000313" key="2">
    <source>
        <dbReference type="Proteomes" id="UP000186336"/>
    </source>
</evidence>
<dbReference type="AlphaFoldDB" id="A0A1P8MVE7"/>
<dbReference type="OrthoDB" id="9806505at2"/>
<dbReference type="EMBL" id="CP019312">
    <property type="protein sequence ID" value="APX12024.1"/>
    <property type="molecule type" value="Genomic_DNA"/>
</dbReference>
<protein>
    <recommendedName>
        <fullName evidence="3">Flavodoxin</fullName>
    </recommendedName>
</protein>
<evidence type="ECO:0000313" key="1">
    <source>
        <dbReference type="EMBL" id="APX12024.1"/>
    </source>
</evidence>